<dbReference type="AlphaFoldDB" id="A0A2T0LQZ3"/>
<comment type="similarity">
    <text evidence="1">Belongs to the universal stress protein A family.</text>
</comment>
<comment type="caution">
    <text evidence="4">The sequence shown here is derived from an EMBL/GenBank/DDBJ whole genome shotgun (WGS) entry which is preliminary data.</text>
</comment>
<feature type="region of interest" description="Disordered" evidence="2">
    <location>
        <begin position="19"/>
        <end position="41"/>
    </location>
</feature>
<dbReference type="Pfam" id="PF00582">
    <property type="entry name" value="Usp"/>
    <property type="match status" value="2"/>
</dbReference>
<evidence type="ECO:0000313" key="4">
    <source>
        <dbReference type="EMBL" id="PRX45855.1"/>
    </source>
</evidence>
<dbReference type="EMBL" id="PVNH01000008">
    <property type="protein sequence ID" value="PRX45855.1"/>
    <property type="molecule type" value="Genomic_DNA"/>
</dbReference>
<dbReference type="PANTHER" id="PTHR46268">
    <property type="entry name" value="STRESS RESPONSE PROTEIN NHAX"/>
    <property type="match status" value="1"/>
</dbReference>
<dbReference type="InterPro" id="IPR014729">
    <property type="entry name" value="Rossmann-like_a/b/a_fold"/>
</dbReference>
<accession>A0A2T0LQZ3</accession>
<feature type="domain" description="UspA" evidence="3">
    <location>
        <begin position="188"/>
        <end position="326"/>
    </location>
</feature>
<dbReference type="OrthoDB" id="3404132at2"/>
<evidence type="ECO:0000259" key="3">
    <source>
        <dbReference type="Pfam" id="PF00582"/>
    </source>
</evidence>
<dbReference type="InterPro" id="IPR006016">
    <property type="entry name" value="UspA"/>
</dbReference>
<dbReference type="RefSeq" id="WP_106180207.1">
    <property type="nucleotide sequence ID" value="NZ_PVNH01000008.1"/>
</dbReference>
<feature type="domain" description="UspA" evidence="3">
    <location>
        <begin position="41"/>
        <end position="178"/>
    </location>
</feature>
<dbReference type="PANTHER" id="PTHR46268:SF6">
    <property type="entry name" value="UNIVERSAL STRESS PROTEIN UP12"/>
    <property type="match status" value="1"/>
</dbReference>
<gene>
    <name evidence="4" type="ORF">B0I33_1081</name>
</gene>
<dbReference type="InterPro" id="IPR006015">
    <property type="entry name" value="Universal_stress_UspA"/>
</dbReference>
<dbReference type="PRINTS" id="PR01438">
    <property type="entry name" value="UNVRSLSTRESS"/>
</dbReference>
<evidence type="ECO:0000256" key="1">
    <source>
        <dbReference type="ARBA" id="ARBA00008791"/>
    </source>
</evidence>
<reference evidence="4 5" key="1">
    <citation type="submission" date="2018-03" db="EMBL/GenBank/DDBJ databases">
        <title>Genomic Encyclopedia of Type Strains, Phase III (KMG-III): the genomes of soil and plant-associated and newly described type strains.</title>
        <authorList>
            <person name="Whitman W."/>
        </authorList>
    </citation>
    <scope>NUCLEOTIDE SEQUENCE [LARGE SCALE GENOMIC DNA]</scope>
    <source>
        <strain evidence="4 5">CGMCC 4.7125</strain>
    </source>
</reference>
<evidence type="ECO:0000256" key="2">
    <source>
        <dbReference type="SAM" id="MobiDB-lite"/>
    </source>
</evidence>
<protein>
    <submittedName>
        <fullName evidence="4">Nucleotide-binding universal stress UspA family protein</fullName>
    </submittedName>
</protein>
<sequence>MKDVERAVYHTVAAALYSERERERERLEAEEPPRPEPERLPVVVGVDGPAAALEAARWAAREAGRLGLPLRLTHASDLPPFNPKAHTPIPPSYEEALVQSGHEWLREAADRVAAEAPGVAVDWDVRVGGTVEVLVEESAAARMLVVGSRGLGGFRRMLVGSVAVAVAAHARCPVVVVRAEEVAEQAEDIVVGVDGSSLSAAALAFAFEEAAARGARLVAVRAWRDPSADDLWAGLVLRDDIAAIEAGERRGLRREIASWREKYPAVEVDERLVHADRPAEALLDAAGNAQLIVVGSHGRGAVVGAVLGSTGQRLLHTARCPVAIVRP</sequence>
<feature type="compositionally biased region" description="Basic and acidic residues" evidence="2">
    <location>
        <begin position="19"/>
        <end position="39"/>
    </location>
</feature>
<keyword evidence="5" id="KW-1185">Reference proteome</keyword>
<organism evidence="4 5">
    <name type="scientific">Prauserella shujinwangii</name>
    <dbReference type="NCBI Taxonomy" id="1453103"/>
    <lineage>
        <taxon>Bacteria</taxon>
        <taxon>Bacillati</taxon>
        <taxon>Actinomycetota</taxon>
        <taxon>Actinomycetes</taxon>
        <taxon>Pseudonocardiales</taxon>
        <taxon>Pseudonocardiaceae</taxon>
        <taxon>Prauserella</taxon>
    </lineage>
</organism>
<dbReference type="SUPFAM" id="SSF52402">
    <property type="entry name" value="Adenine nucleotide alpha hydrolases-like"/>
    <property type="match status" value="2"/>
</dbReference>
<dbReference type="Proteomes" id="UP000238362">
    <property type="component" value="Unassembled WGS sequence"/>
</dbReference>
<evidence type="ECO:0000313" key="5">
    <source>
        <dbReference type="Proteomes" id="UP000238362"/>
    </source>
</evidence>
<proteinExistence type="inferred from homology"/>
<name>A0A2T0LQZ3_9PSEU</name>
<dbReference type="Gene3D" id="3.40.50.620">
    <property type="entry name" value="HUPs"/>
    <property type="match status" value="2"/>
</dbReference>